<proteinExistence type="predicted"/>
<protein>
    <submittedName>
        <fullName evidence="1">Uncharacterized protein</fullName>
    </submittedName>
</protein>
<evidence type="ECO:0000313" key="1">
    <source>
        <dbReference type="EMBL" id="KAJ6970144.1"/>
    </source>
</evidence>
<comment type="caution">
    <text evidence="1">The sequence shown here is derived from an EMBL/GenBank/DDBJ whole genome shotgun (WGS) entry which is preliminary data.</text>
</comment>
<dbReference type="AlphaFoldDB" id="A0AAD6LN50"/>
<keyword evidence="2" id="KW-1185">Reference proteome</keyword>
<sequence>MDKQEQEDKPKKYLVFKTIHHVKDDDKDDYDNDDEDIEENIALNRKQF</sequence>
<organism evidence="1 2">
    <name type="scientific">Populus alba x Populus x berolinensis</name>
    <dbReference type="NCBI Taxonomy" id="444605"/>
    <lineage>
        <taxon>Eukaryota</taxon>
        <taxon>Viridiplantae</taxon>
        <taxon>Streptophyta</taxon>
        <taxon>Embryophyta</taxon>
        <taxon>Tracheophyta</taxon>
        <taxon>Spermatophyta</taxon>
        <taxon>Magnoliopsida</taxon>
        <taxon>eudicotyledons</taxon>
        <taxon>Gunneridae</taxon>
        <taxon>Pentapetalae</taxon>
        <taxon>rosids</taxon>
        <taxon>fabids</taxon>
        <taxon>Malpighiales</taxon>
        <taxon>Salicaceae</taxon>
        <taxon>Saliceae</taxon>
        <taxon>Populus</taxon>
    </lineage>
</organism>
<accession>A0AAD6LN50</accession>
<dbReference type="Proteomes" id="UP001164929">
    <property type="component" value="Chromosome 15"/>
</dbReference>
<reference evidence="1" key="1">
    <citation type="journal article" date="2023" name="Mol. Ecol. Resour.">
        <title>Chromosome-level genome assembly of a triploid poplar Populus alba 'Berolinensis'.</title>
        <authorList>
            <person name="Chen S."/>
            <person name="Yu Y."/>
            <person name="Wang X."/>
            <person name="Wang S."/>
            <person name="Zhang T."/>
            <person name="Zhou Y."/>
            <person name="He R."/>
            <person name="Meng N."/>
            <person name="Wang Y."/>
            <person name="Liu W."/>
            <person name="Liu Z."/>
            <person name="Liu J."/>
            <person name="Guo Q."/>
            <person name="Huang H."/>
            <person name="Sederoff R.R."/>
            <person name="Wang G."/>
            <person name="Qu G."/>
            <person name="Chen S."/>
        </authorList>
    </citation>
    <scope>NUCLEOTIDE SEQUENCE</scope>
    <source>
        <strain evidence="1">SC-2020</strain>
    </source>
</reference>
<dbReference type="EMBL" id="JAQIZT010000015">
    <property type="protein sequence ID" value="KAJ6970144.1"/>
    <property type="molecule type" value="Genomic_DNA"/>
</dbReference>
<name>A0AAD6LN50_9ROSI</name>
<evidence type="ECO:0000313" key="2">
    <source>
        <dbReference type="Proteomes" id="UP001164929"/>
    </source>
</evidence>
<gene>
    <name evidence="1" type="ORF">NC653_034655</name>
</gene>